<sequence>MTQSAQHASAEAILARHGKSFRFASYFMERDDAHDAALLYMVCRELDDLADQDMPTDAENANAHARLMSVRRELLAGSGRDPLTHVLIDLQTRRGLDTRAAVALIDALIEDVRTPALIRDERELMRYCYGVAGAVGVLMCPVVGADDSAIPHGIDLGLAMQMTNIARDVREDADMGRRYLPADWVDHLSPEEIIHADHHQRETVARAIDRLLTRAEAYYASAADGFDRIPGKNRRAIAVAADVYRAIGLRLRHERLAWWQGRVHVSLPGKAWIAARRLGGRGAISASHRDSHDASLHRHIADLPGAHASSDS</sequence>
<dbReference type="KEGG" id="kus:B9G99_16455"/>
<dbReference type="AlphaFoldDB" id="A0A2Z2HAK4"/>
<keyword evidence="1" id="KW-0808">Transferase</keyword>
<dbReference type="OrthoDB" id="9807580at2"/>
<accession>A0A2Z2HAK4</accession>
<evidence type="ECO:0000313" key="3">
    <source>
        <dbReference type="Proteomes" id="UP000250025"/>
    </source>
</evidence>
<gene>
    <name evidence="2" type="ORF">B9G99_16455</name>
</gene>
<dbReference type="InterPro" id="IPR033904">
    <property type="entry name" value="Trans_IPPS_HH"/>
</dbReference>
<reference evidence="2 3" key="1">
    <citation type="journal article" date="2017" name="Int. J. Syst. Evol. Microbiol.">
        <title>Kushneria konosiri sp. nov., isolated from the Korean salt-fermented seafood Daemi-jeot.</title>
        <authorList>
            <person name="Yun J.H."/>
            <person name="Park S.K."/>
            <person name="Lee J.Y."/>
            <person name="Jung M.J."/>
            <person name="Bae J.W."/>
        </authorList>
    </citation>
    <scope>NUCLEOTIDE SEQUENCE [LARGE SCALE GENOMIC DNA]</scope>
    <source>
        <strain evidence="2 3">X49</strain>
    </source>
</reference>
<dbReference type="Pfam" id="PF00494">
    <property type="entry name" value="SQS_PSY"/>
    <property type="match status" value="1"/>
</dbReference>
<dbReference type="PROSITE" id="PS01044">
    <property type="entry name" value="SQUALEN_PHYTOEN_SYN_1"/>
    <property type="match status" value="1"/>
</dbReference>
<evidence type="ECO:0000256" key="1">
    <source>
        <dbReference type="ARBA" id="ARBA00022679"/>
    </source>
</evidence>
<proteinExistence type="predicted"/>
<dbReference type="InterPro" id="IPR019845">
    <property type="entry name" value="Squalene/phytoene_synthase_CS"/>
</dbReference>
<dbReference type="GO" id="GO:0016117">
    <property type="term" value="P:carotenoid biosynthetic process"/>
    <property type="evidence" value="ECO:0007669"/>
    <property type="project" value="UniProtKB-ARBA"/>
</dbReference>
<dbReference type="SFLD" id="SFLDG01018">
    <property type="entry name" value="Squalene/Phytoene_Synthase_Lik"/>
    <property type="match status" value="1"/>
</dbReference>
<dbReference type="InterPro" id="IPR008949">
    <property type="entry name" value="Isoprenoid_synthase_dom_sf"/>
</dbReference>
<evidence type="ECO:0000313" key="2">
    <source>
        <dbReference type="EMBL" id="ARS54284.1"/>
    </source>
</evidence>
<dbReference type="EMBL" id="CP021323">
    <property type="protein sequence ID" value="ARS54284.1"/>
    <property type="molecule type" value="Genomic_DNA"/>
</dbReference>
<dbReference type="SFLD" id="SFLDG01212">
    <property type="entry name" value="Phytoene_synthase_like"/>
    <property type="match status" value="1"/>
</dbReference>
<dbReference type="GO" id="GO:0051996">
    <property type="term" value="F:squalene synthase [NAD(P)H] activity"/>
    <property type="evidence" value="ECO:0007669"/>
    <property type="project" value="InterPro"/>
</dbReference>
<dbReference type="RefSeq" id="WP_086623155.1">
    <property type="nucleotide sequence ID" value="NZ_CP021323.1"/>
</dbReference>
<dbReference type="SFLD" id="SFLDS00005">
    <property type="entry name" value="Isoprenoid_Synthase_Type_I"/>
    <property type="match status" value="1"/>
</dbReference>
<name>A0A2Z2HAK4_9GAMM</name>
<protein>
    <recommendedName>
        <fullName evidence="4">Phytoene synthase</fullName>
    </recommendedName>
</protein>
<dbReference type="GO" id="GO:0004311">
    <property type="term" value="F:geranylgeranyl diphosphate synthase activity"/>
    <property type="evidence" value="ECO:0007669"/>
    <property type="project" value="InterPro"/>
</dbReference>
<dbReference type="PROSITE" id="PS01045">
    <property type="entry name" value="SQUALEN_PHYTOEN_SYN_2"/>
    <property type="match status" value="1"/>
</dbReference>
<dbReference type="Gene3D" id="1.10.600.10">
    <property type="entry name" value="Farnesyl Diphosphate Synthase"/>
    <property type="match status" value="1"/>
</dbReference>
<dbReference type="InterPro" id="IPR002060">
    <property type="entry name" value="Squ/phyt_synthse"/>
</dbReference>
<organism evidence="2 3">
    <name type="scientific">Kushneria konosiri</name>
    <dbReference type="NCBI Taxonomy" id="698828"/>
    <lineage>
        <taxon>Bacteria</taxon>
        <taxon>Pseudomonadati</taxon>
        <taxon>Pseudomonadota</taxon>
        <taxon>Gammaproteobacteria</taxon>
        <taxon>Oceanospirillales</taxon>
        <taxon>Halomonadaceae</taxon>
        <taxon>Kushneria</taxon>
    </lineage>
</organism>
<evidence type="ECO:0008006" key="4">
    <source>
        <dbReference type="Google" id="ProtNLM"/>
    </source>
</evidence>
<dbReference type="PANTHER" id="PTHR31480">
    <property type="entry name" value="BIFUNCTIONAL LYCOPENE CYCLASE/PHYTOENE SYNTHASE"/>
    <property type="match status" value="1"/>
</dbReference>
<dbReference type="SUPFAM" id="SSF48576">
    <property type="entry name" value="Terpenoid synthases"/>
    <property type="match status" value="1"/>
</dbReference>
<dbReference type="Proteomes" id="UP000250025">
    <property type="component" value="Chromosome"/>
</dbReference>
<dbReference type="CDD" id="cd00683">
    <property type="entry name" value="Trans_IPPS_HH"/>
    <property type="match status" value="1"/>
</dbReference>
<keyword evidence="3" id="KW-1185">Reference proteome</keyword>
<dbReference type="InterPro" id="IPR044843">
    <property type="entry name" value="Trans_IPPS_bact-type"/>
</dbReference>